<sequence length="211" mass="23987">MRLIATILAISSSITASTLPAYVDKGDISEIEKSYPSVNLDLLRYLSDNLNNFFRPESSTTPDPRGLDFGQFVATGKCSNQAAWSCFNDIDTNNDGFVSKAELDEYDRTSMIRVKGMYDDYLETTFTEADNDNDGYVSYDEGVDYAENILRVYADDDWQQLFKEKDQDGDGRLDKDEFMSLVSSWYRGDNGLKYNDYAKTTLNPRDVSKRS</sequence>
<dbReference type="Pfam" id="PF13202">
    <property type="entry name" value="EF-hand_5"/>
    <property type="match status" value="1"/>
</dbReference>
<dbReference type="PANTHER" id="PTHR23050">
    <property type="entry name" value="CALCIUM BINDING PROTEIN"/>
    <property type="match status" value="1"/>
</dbReference>
<dbReference type="WBParaSite" id="NBR_0001854801-mRNA-1">
    <property type="protein sequence ID" value="NBR_0001854801-mRNA-1"/>
    <property type="gene ID" value="NBR_0001854801"/>
</dbReference>
<dbReference type="GO" id="GO:0005509">
    <property type="term" value="F:calcium ion binding"/>
    <property type="evidence" value="ECO:0007669"/>
    <property type="project" value="InterPro"/>
</dbReference>
<dbReference type="Gene3D" id="1.10.238.10">
    <property type="entry name" value="EF-hand"/>
    <property type="match status" value="2"/>
</dbReference>
<dbReference type="AlphaFoldDB" id="A0A0N4YMW4"/>
<dbReference type="InterPro" id="IPR011992">
    <property type="entry name" value="EF-hand-dom_pair"/>
</dbReference>
<keyword evidence="6" id="KW-1185">Reference proteome</keyword>
<name>A0A0N4YMW4_NIPBR</name>
<dbReference type="InterPro" id="IPR050145">
    <property type="entry name" value="Centrin_CML-like"/>
</dbReference>
<dbReference type="SUPFAM" id="SSF47473">
    <property type="entry name" value="EF-hand"/>
    <property type="match status" value="1"/>
</dbReference>
<dbReference type="InterPro" id="IPR002048">
    <property type="entry name" value="EF_hand_dom"/>
</dbReference>
<feature type="domain" description="EF-hand" evidence="4">
    <location>
        <begin position="117"/>
        <end position="152"/>
    </location>
</feature>
<feature type="domain" description="EF-hand" evidence="4">
    <location>
        <begin position="153"/>
        <end position="188"/>
    </location>
</feature>
<feature type="domain" description="EF-hand" evidence="4">
    <location>
        <begin position="78"/>
        <end position="113"/>
    </location>
</feature>
<organism evidence="7">
    <name type="scientific">Nippostrongylus brasiliensis</name>
    <name type="common">Rat hookworm</name>
    <dbReference type="NCBI Taxonomy" id="27835"/>
    <lineage>
        <taxon>Eukaryota</taxon>
        <taxon>Metazoa</taxon>
        <taxon>Ecdysozoa</taxon>
        <taxon>Nematoda</taxon>
        <taxon>Chromadorea</taxon>
        <taxon>Rhabditida</taxon>
        <taxon>Rhabditina</taxon>
        <taxon>Rhabditomorpha</taxon>
        <taxon>Strongyloidea</taxon>
        <taxon>Heligmosomidae</taxon>
        <taxon>Nippostrongylus</taxon>
    </lineage>
</organism>
<evidence type="ECO:0000313" key="7">
    <source>
        <dbReference type="WBParaSite" id="NBR_0001854801-mRNA-1"/>
    </source>
</evidence>
<evidence type="ECO:0000256" key="1">
    <source>
        <dbReference type="ARBA" id="ARBA00022737"/>
    </source>
</evidence>
<dbReference type="PROSITE" id="PS50222">
    <property type="entry name" value="EF_HAND_2"/>
    <property type="match status" value="3"/>
</dbReference>
<evidence type="ECO:0000313" key="5">
    <source>
        <dbReference type="EMBL" id="VDL82274.1"/>
    </source>
</evidence>
<reference evidence="5 6" key="2">
    <citation type="submission" date="2018-11" db="EMBL/GenBank/DDBJ databases">
        <authorList>
            <consortium name="Pathogen Informatics"/>
        </authorList>
    </citation>
    <scope>NUCLEOTIDE SEQUENCE [LARGE SCALE GENOMIC DNA]</scope>
</reference>
<dbReference type="Proteomes" id="UP000271162">
    <property type="component" value="Unassembled WGS sequence"/>
</dbReference>
<feature type="chain" id="PRO_5043125898" evidence="3">
    <location>
        <begin position="17"/>
        <end position="211"/>
    </location>
</feature>
<feature type="signal peptide" evidence="3">
    <location>
        <begin position="1"/>
        <end position="16"/>
    </location>
</feature>
<proteinExistence type="predicted"/>
<dbReference type="OMA" id="DYDKSSM"/>
<dbReference type="SMART" id="SM00054">
    <property type="entry name" value="EFh"/>
    <property type="match status" value="3"/>
</dbReference>
<evidence type="ECO:0000256" key="3">
    <source>
        <dbReference type="SAM" id="SignalP"/>
    </source>
</evidence>
<keyword evidence="1" id="KW-0677">Repeat</keyword>
<gene>
    <name evidence="5" type="ORF">NBR_LOCUS18549</name>
</gene>
<dbReference type="PROSITE" id="PS00018">
    <property type="entry name" value="EF_HAND_1"/>
    <property type="match status" value="2"/>
</dbReference>
<evidence type="ECO:0000259" key="4">
    <source>
        <dbReference type="PROSITE" id="PS50222"/>
    </source>
</evidence>
<evidence type="ECO:0000313" key="6">
    <source>
        <dbReference type="Proteomes" id="UP000271162"/>
    </source>
</evidence>
<dbReference type="EMBL" id="UYSL01023507">
    <property type="protein sequence ID" value="VDL82274.1"/>
    <property type="molecule type" value="Genomic_DNA"/>
</dbReference>
<dbReference type="Pfam" id="PF13499">
    <property type="entry name" value="EF-hand_7"/>
    <property type="match status" value="1"/>
</dbReference>
<keyword evidence="2" id="KW-0106">Calcium</keyword>
<evidence type="ECO:0000256" key="2">
    <source>
        <dbReference type="ARBA" id="ARBA00022837"/>
    </source>
</evidence>
<accession>A0A0N4YMW4</accession>
<dbReference type="InterPro" id="IPR018247">
    <property type="entry name" value="EF_Hand_1_Ca_BS"/>
</dbReference>
<protein>
    <submittedName>
        <fullName evidence="7">EF hand</fullName>
    </submittedName>
</protein>
<reference evidence="7" key="1">
    <citation type="submission" date="2016-04" db="UniProtKB">
        <authorList>
            <consortium name="WormBaseParasite"/>
        </authorList>
    </citation>
    <scope>IDENTIFICATION</scope>
</reference>
<keyword evidence="3" id="KW-0732">Signal</keyword>